<dbReference type="Proteomes" id="UP000789508">
    <property type="component" value="Unassembled WGS sequence"/>
</dbReference>
<feature type="compositionally biased region" description="Polar residues" evidence="3">
    <location>
        <begin position="104"/>
        <end position="151"/>
    </location>
</feature>
<feature type="region of interest" description="Disordered" evidence="3">
    <location>
        <begin position="1"/>
        <end position="156"/>
    </location>
</feature>
<evidence type="ECO:0000256" key="1">
    <source>
        <dbReference type="ARBA" id="ARBA00022737"/>
    </source>
</evidence>
<dbReference type="OrthoDB" id="272077at2759"/>
<feature type="region of interest" description="Disordered" evidence="3">
    <location>
        <begin position="171"/>
        <end position="195"/>
    </location>
</feature>
<name>A0A9N9F655_9GLOM</name>
<gene>
    <name evidence="4" type="ORF">ALEPTO_LOCUS4035</name>
</gene>
<feature type="repeat" description="TPR" evidence="2">
    <location>
        <begin position="501"/>
        <end position="534"/>
    </location>
</feature>
<dbReference type="SMART" id="SM00671">
    <property type="entry name" value="SEL1"/>
    <property type="match status" value="7"/>
</dbReference>
<feature type="region of interest" description="Disordered" evidence="3">
    <location>
        <begin position="278"/>
        <end position="366"/>
    </location>
</feature>
<keyword evidence="2" id="KW-0802">TPR repeat</keyword>
<comment type="caution">
    <text evidence="4">The sequence shown here is derived from an EMBL/GenBank/DDBJ whole genome shotgun (WGS) entry which is preliminary data.</text>
</comment>
<feature type="compositionally biased region" description="Low complexity" evidence="3">
    <location>
        <begin position="303"/>
        <end position="314"/>
    </location>
</feature>
<dbReference type="InterPro" id="IPR011990">
    <property type="entry name" value="TPR-like_helical_dom_sf"/>
</dbReference>
<evidence type="ECO:0000256" key="3">
    <source>
        <dbReference type="SAM" id="MobiDB-lite"/>
    </source>
</evidence>
<proteinExistence type="predicted"/>
<dbReference type="InterPro" id="IPR006597">
    <property type="entry name" value="Sel1-like"/>
</dbReference>
<keyword evidence="1" id="KW-0677">Repeat</keyword>
<sequence>MAEIEKTKNFAESTFTNKTTTSSQQPLSRGKSVVGPRPLPTSTNSNITRRSSNSSTSNSDNNSITNKSSNIVNNTSEQSRSVNPDAASTFPKLVSPTPHKPMPTVQNDISRALESQTAQQETDNSQTNQDQTNINRTNSISDTRYPSSDNESWYAGDEKNLTVIDVDRQQKQLTQSRPTPIQYPSPYNKPGRASEDITRTTPMLYSEQRGHSSAPTSPIAPIVNIQEHYQYNNNGEGSGPMLSHSQSWNNMAIAGAGQGQIIQPNNFYALNNQNHWNAPNGQQYDQNGRPISYVAGGIPLQQPPSNYYPRNPSPLGSARQPSPQFGPDGTPLPPNLGGTRQSFYGPGAMPRRSPSPNPDYRLSRSPNTSNLRLLIDDKNAKRMTFTSFTLASDDTALQKYRETASKTNDPLVQVDYAKFLIGMTNFYFASNTNQEIDPNKTDMYTKLVNEAVYWIDKLAKNNQPEAMYIKGTWYESGKFTKEQNHEKALKYYSSASKQDHPKANTKVGEHYERQRNFSRAISFFQKAASLGDVSALYRLALIYMLGDMRQEVNYKQAMIYLKQAASKADEDCPEGAFVYGMILAKEYQAANVPDELVVPDEHEAKELIQKAANFGYAPALYKMGHCHEYAALGCPYDPELSVSYYERAANKGYVEANMALSKWYLCGAEGYFDQNEMLAYMHAEIAAKKGLAAAEFAMGYFHEVGINTQVDPKTANEWYSKAAVHGNQDAIERLSRGGTITRQEHDNTVQTKLKKQRKPDKDKDCVIQ</sequence>
<dbReference type="AlphaFoldDB" id="A0A9N9F655"/>
<organism evidence="4 5">
    <name type="scientific">Ambispora leptoticha</name>
    <dbReference type="NCBI Taxonomy" id="144679"/>
    <lineage>
        <taxon>Eukaryota</taxon>
        <taxon>Fungi</taxon>
        <taxon>Fungi incertae sedis</taxon>
        <taxon>Mucoromycota</taxon>
        <taxon>Glomeromycotina</taxon>
        <taxon>Glomeromycetes</taxon>
        <taxon>Archaeosporales</taxon>
        <taxon>Ambisporaceae</taxon>
        <taxon>Ambispora</taxon>
    </lineage>
</organism>
<dbReference type="InterPro" id="IPR019734">
    <property type="entry name" value="TPR_rpt"/>
</dbReference>
<evidence type="ECO:0000313" key="5">
    <source>
        <dbReference type="Proteomes" id="UP000789508"/>
    </source>
</evidence>
<dbReference type="Gene3D" id="1.25.40.10">
    <property type="entry name" value="Tetratricopeptide repeat domain"/>
    <property type="match status" value="2"/>
</dbReference>
<dbReference type="EMBL" id="CAJVPS010000859">
    <property type="protein sequence ID" value="CAG8512274.1"/>
    <property type="molecule type" value="Genomic_DNA"/>
</dbReference>
<dbReference type="PANTHER" id="PTHR46430">
    <property type="entry name" value="PROTEIN SKT5-RELATED"/>
    <property type="match status" value="1"/>
</dbReference>
<dbReference type="PANTHER" id="PTHR46430:SF2">
    <property type="entry name" value="CHITIN SYNTHASE REGULATORY FACTOR 4"/>
    <property type="match status" value="1"/>
</dbReference>
<dbReference type="SUPFAM" id="SSF81901">
    <property type="entry name" value="HCP-like"/>
    <property type="match status" value="1"/>
</dbReference>
<dbReference type="Pfam" id="PF08238">
    <property type="entry name" value="Sel1"/>
    <property type="match status" value="7"/>
</dbReference>
<dbReference type="InterPro" id="IPR051726">
    <property type="entry name" value="Chitin_Synth_Reg"/>
</dbReference>
<feature type="compositionally biased region" description="Low complexity" evidence="3">
    <location>
        <begin position="41"/>
        <end position="76"/>
    </location>
</feature>
<accession>A0A9N9F655</accession>
<feature type="region of interest" description="Disordered" evidence="3">
    <location>
        <begin position="743"/>
        <end position="768"/>
    </location>
</feature>
<evidence type="ECO:0000313" key="4">
    <source>
        <dbReference type="EMBL" id="CAG8512274.1"/>
    </source>
</evidence>
<feature type="compositionally biased region" description="Polar residues" evidence="3">
    <location>
        <begin position="10"/>
        <end position="27"/>
    </location>
</feature>
<keyword evidence="5" id="KW-1185">Reference proteome</keyword>
<feature type="compositionally biased region" description="Basic and acidic residues" evidence="3">
    <location>
        <begin position="759"/>
        <end position="768"/>
    </location>
</feature>
<protein>
    <submittedName>
        <fullName evidence="4">4925_t:CDS:1</fullName>
    </submittedName>
</protein>
<evidence type="ECO:0000256" key="2">
    <source>
        <dbReference type="PROSITE-ProRule" id="PRU00339"/>
    </source>
</evidence>
<dbReference type="PROSITE" id="PS50005">
    <property type="entry name" value="TPR"/>
    <property type="match status" value="1"/>
</dbReference>
<reference evidence="4" key="1">
    <citation type="submission" date="2021-06" db="EMBL/GenBank/DDBJ databases">
        <authorList>
            <person name="Kallberg Y."/>
            <person name="Tangrot J."/>
            <person name="Rosling A."/>
        </authorList>
    </citation>
    <scope>NUCLEOTIDE SEQUENCE</scope>
    <source>
        <strain evidence="4">FL130A</strain>
    </source>
</reference>